<evidence type="ECO:0000256" key="2">
    <source>
        <dbReference type="ARBA" id="ARBA00023002"/>
    </source>
</evidence>
<protein>
    <submittedName>
        <fullName evidence="4">SDR family oxidoreductase</fullName>
    </submittedName>
</protein>
<dbReference type="RefSeq" id="WP_034871393.1">
    <property type="nucleotide sequence ID" value="NZ_CP067018.1"/>
</dbReference>
<dbReference type="InterPro" id="IPR002347">
    <property type="entry name" value="SDR_fam"/>
</dbReference>
<evidence type="ECO:0000256" key="1">
    <source>
        <dbReference type="ARBA" id="ARBA00006484"/>
    </source>
</evidence>
<dbReference type="Pfam" id="PF00106">
    <property type="entry name" value="adh_short"/>
    <property type="match status" value="1"/>
</dbReference>
<dbReference type="EMBL" id="CP067018">
    <property type="protein sequence ID" value="QQN57375.1"/>
    <property type="molecule type" value="Genomic_DNA"/>
</dbReference>
<dbReference type="InterPro" id="IPR036291">
    <property type="entry name" value="NAD(P)-bd_dom_sf"/>
</dbReference>
<sequence length="272" mass="30266">MKKTIFITGASSGLGKATAKLFASKGWTVIAAMRQPEKETELRQLPNIHLLKLDISNAKQIVEVAAEAEKISPIDVLLNNAAYGLMGAFEGTTDEQLAQQINTNFLGTILVTKSFLPYFRARKNGTIITVTSSTANIPYPFVAVYAATKSALETWTEGMSYELNEFGVSIKTVVPAYMQTNFGNNAQIVSHQDYQEVFNKYITAMKSDSSNKRDTPDVIADVVFEAATDNRKQLHYTAGKLATTEYEWLQKEGIEIVIDTMNKRFFYTADNR</sequence>
<evidence type="ECO:0000256" key="3">
    <source>
        <dbReference type="RuleBase" id="RU000363"/>
    </source>
</evidence>
<dbReference type="InterPro" id="IPR020904">
    <property type="entry name" value="Sc_DH/Rdtase_CS"/>
</dbReference>
<accession>A0A7T7UW97</accession>
<dbReference type="InterPro" id="IPR051911">
    <property type="entry name" value="SDR_oxidoreductase"/>
</dbReference>
<dbReference type="Gene3D" id="3.40.50.720">
    <property type="entry name" value="NAD(P)-binding Rossmann-like Domain"/>
    <property type="match status" value="1"/>
</dbReference>
<gene>
    <name evidence="4" type="ORF">I6H88_13055</name>
</gene>
<dbReference type="SUPFAM" id="SSF51735">
    <property type="entry name" value="NAD(P)-binding Rossmann-fold domains"/>
    <property type="match status" value="1"/>
</dbReference>
<evidence type="ECO:0000313" key="4">
    <source>
        <dbReference type="EMBL" id="QQN57375.1"/>
    </source>
</evidence>
<comment type="similarity">
    <text evidence="1 3">Belongs to the short-chain dehydrogenases/reductases (SDR) family.</text>
</comment>
<reference evidence="4 5" key="1">
    <citation type="submission" date="2020-12" db="EMBL/GenBank/DDBJ databases">
        <title>FDA dAtabase for Regulatory Grade micrObial Sequences (FDA-ARGOS): Supporting development and validation of Infectious Disease Dx tests.</title>
        <authorList>
            <person name="Kerrigan L."/>
            <person name="Long C."/>
            <person name="Tallon L."/>
            <person name="Sadzewicz L."/>
            <person name="Zhao X."/>
            <person name="Boylan J."/>
            <person name="Ott S."/>
            <person name="Bowen H."/>
            <person name="Vavikolanu K."/>
            <person name="Mehta A."/>
            <person name="Aluvathingal J."/>
            <person name="Nadendla S."/>
            <person name="Yan Y."/>
            <person name="Sichtig H."/>
        </authorList>
    </citation>
    <scope>NUCLEOTIDE SEQUENCE [LARGE SCALE GENOMIC DNA]</scope>
    <source>
        <strain evidence="4 5">FDAARGOS_1031</strain>
    </source>
</reference>
<keyword evidence="5" id="KW-1185">Reference proteome</keyword>
<dbReference type="PANTHER" id="PTHR43976">
    <property type="entry name" value="SHORT CHAIN DEHYDROGENASE"/>
    <property type="match status" value="1"/>
</dbReference>
<dbReference type="PROSITE" id="PS00061">
    <property type="entry name" value="ADH_SHORT"/>
    <property type="match status" value="1"/>
</dbReference>
<evidence type="ECO:0000313" key="5">
    <source>
        <dbReference type="Proteomes" id="UP000595426"/>
    </source>
</evidence>
<organism evidence="4 5">
    <name type="scientific">Elizabethkingia bruuniana</name>
    <dbReference type="NCBI Taxonomy" id="1756149"/>
    <lineage>
        <taxon>Bacteria</taxon>
        <taxon>Pseudomonadati</taxon>
        <taxon>Bacteroidota</taxon>
        <taxon>Flavobacteriia</taxon>
        <taxon>Flavobacteriales</taxon>
        <taxon>Weeksellaceae</taxon>
        <taxon>Elizabethkingia</taxon>
    </lineage>
</organism>
<proteinExistence type="inferred from homology"/>
<dbReference type="AlphaFoldDB" id="A0A7T7UW97"/>
<dbReference type="PRINTS" id="PR00081">
    <property type="entry name" value="GDHRDH"/>
</dbReference>
<keyword evidence="2" id="KW-0560">Oxidoreductase</keyword>
<dbReference type="CDD" id="cd05374">
    <property type="entry name" value="17beta-HSD-like_SDR_c"/>
    <property type="match status" value="1"/>
</dbReference>
<dbReference type="PRINTS" id="PR00080">
    <property type="entry name" value="SDRFAMILY"/>
</dbReference>
<dbReference type="PANTHER" id="PTHR43976:SF16">
    <property type="entry name" value="SHORT-CHAIN DEHYDROGENASE_REDUCTASE FAMILY PROTEIN"/>
    <property type="match status" value="1"/>
</dbReference>
<dbReference type="GO" id="GO:0016491">
    <property type="term" value="F:oxidoreductase activity"/>
    <property type="evidence" value="ECO:0007669"/>
    <property type="project" value="UniProtKB-KW"/>
</dbReference>
<dbReference type="Proteomes" id="UP000595426">
    <property type="component" value="Chromosome"/>
</dbReference>
<name>A0A7T7UW97_9FLAO</name>